<feature type="transmembrane region" description="Helical" evidence="1">
    <location>
        <begin position="229"/>
        <end position="256"/>
    </location>
</feature>
<name>A0A3D3RCM3_9PLAN</name>
<comment type="caution">
    <text evidence="2">The sequence shown here is derived from an EMBL/GenBank/DDBJ whole genome shotgun (WGS) entry which is preliminary data.</text>
</comment>
<reference evidence="2 3" key="1">
    <citation type="journal article" date="2018" name="Nat. Biotechnol.">
        <title>A standardized bacterial taxonomy based on genome phylogeny substantially revises the tree of life.</title>
        <authorList>
            <person name="Parks D.H."/>
            <person name="Chuvochina M."/>
            <person name="Waite D.W."/>
            <person name="Rinke C."/>
            <person name="Skarshewski A."/>
            <person name="Chaumeil P.A."/>
            <person name="Hugenholtz P."/>
        </authorList>
    </citation>
    <scope>NUCLEOTIDE SEQUENCE [LARGE SCALE GENOMIC DNA]</scope>
    <source>
        <strain evidence="2">UBA9375</strain>
    </source>
</reference>
<accession>A0A3D3RCM3</accession>
<feature type="transmembrane region" description="Helical" evidence="1">
    <location>
        <begin position="446"/>
        <end position="471"/>
    </location>
</feature>
<feature type="transmembrane region" description="Helical" evidence="1">
    <location>
        <begin position="308"/>
        <end position="332"/>
    </location>
</feature>
<feature type="transmembrane region" description="Helical" evidence="1">
    <location>
        <begin position="78"/>
        <end position="96"/>
    </location>
</feature>
<sequence length="489" mass="54852">MSLTTVCGVTVLRSLIISLIGVYLCQRLSSLIDRTETRYTIFVWLVALAPILVPELIVGYTWSLLTTHLIHFPVLAEAVYSILVLLRVVPVGLICYHVTAETQISVEADFIRKAASRAGNAISRLPVKWSFFLRKTLVRTVPVWCLLFLLAFQEFEMASLLYLNSWTVWIFDAQAGGVPVRETLVYLVIPLIIEVLLIAGVLYLLRSLEQRPNYLQQHRHSKANRMQRFTAVSYLAVATCCVVLIPLAMLGWGGFLSLKIVLQNQLQIMGTIQECAWGVLYATTSGIAAWGLATCFINRTQSRFIKTIGLICCVPGLSGSLPLALIIASVFLTRAGNWLYGTPVPVLLGFVLYLFPRAVFIKLIFQKQEQNESIFLAHLLKQAVCSHQSVNGGRLLWVTRGRMQYWAVAVLAFWVYWDVTISSILAPNSGMTSAVRLYGLMHYGQTSVLSAISLICCCIPVLLSIILFPVVRRIWIHFNHQSEFNHFVP</sequence>
<evidence type="ECO:0000313" key="3">
    <source>
        <dbReference type="Proteomes" id="UP000263642"/>
    </source>
</evidence>
<feature type="transmembrane region" description="Helical" evidence="1">
    <location>
        <begin position="37"/>
        <end position="58"/>
    </location>
</feature>
<feature type="transmembrane region" description="Helical" evidence="1">
    <location>
        <begin position="6"/>
        <end position="25"/>
    </location>
</feature>
<keyword evidence="1" id="KW-1133">Transmembrane helix</keyword>
<feature type="transmembrane region" description="Helical" evidence="1">
    <location>
        <begin position="338"/>
        <end position="355"/>
    </location>
</feature>
<dbReference type="Proteomes" id="UP000263642">
    <property type="component" value="Unassembled WGS sequence"/>
</dbReference>
<evidence type="ECO:0008006" key="4">
    <source>
        <dbReference type="Google" id="ProtNLM"/>
    </source>
</evidence>
<gene>
    <name evidence="2" type="ORF">DIT97_23450</name>
</gene>
<feature type="transmembrane region" description="Helical" evidence="1">
    <location>
        <begin position="276"/>
        <end position="296"/>
    </location>
</feature>
<keyword evidence="1" id="KW-0812">Transmembrane</keyword>
<dbReference type="AlphaFoldDB" id="A0A3D3RCM3"/>
<evidence type="ECO:0000313" key="2">
    <source>
        <dbReference type="EMBL" id="HCO25832.1"/>
    </source>
</evidence>
<feature type="transmembrane region" description="Helical" evidence="1">
    <location>
        <begin position="405"/>
        <end position="426"/>
    </location>
</feature>
<dbReference type="EMBL" id="DQAY01000141">
    <property type="protein sequence ID" value="HCO25832.1"/>
    <property type="molecule type" value="Genomic_DNA"/>
</dbReference>
<evidence type="ECO:0000256" key="1">
    <source>
        <dbReference type="SAM" id="Phobius"/>
    </source>
</evidence>
<keyword evidence="1" id="KW-0472">Membrane</keyword>
<organism evidence="2 3">
    <name type="scientific">Gimesia maris</name>
    <dbReference type="NCBI Taxonomy" id="122"/>
    <lineage>
        <taxon>Bacteria</taxon>
        <taxon>Pseudomonadati</taxon>
        <taxon>Planctomycetota</taxon>
        <taxon>Planctomycetia</taxon>
        <taxon>Planctomycetales</taxon>
        <taxon>Planctomycetaceae</taxon>
        <taxon>Gimesia</taxon>
    </lineage>
</organism>
<proteinExistence type="predicted"/>
<protein>
    <recommendedName>
        <fullName evidence="4">ABC transmembrane type-1 domain-containing protein</fullName>
    </recommendedName>
</protein>
<feature type="transmembrane region" description="Helical" evidence="1">
    <location>
        <begin position="183"/>
        <end position="208"/>
    </location>
</feature>
<feature type="transmembrane region" description="Helical" evidence="1">
    <location>
        <begin position="141"/>
        <end position="163"/>
    </location>
</feature>